<feature type="chain" id="PRO_5013210243" description="Lipocalin-like domain-containing protein" evidence="1">
    <location>
        <begin position="23"/>
        <end position="171"/>
    </location>
</feature>
<evidence type="ECO:0008006" key="4">
    <source>
        <dbReference type="Google" id="ProtNLM"/>
    </source>
</evidence>
<evidence type="ECO:0000256" key="1">
    <source>
        <dbReference type="SAM" id="SignalP"/>
    </source>
</evidence>
<sequence>MMKNAIAILMLLFIVTSCEKDAARTNVTMSNITGNYVLTSLTADVAVDFNQDGTSQMELLNEASCFSSMDISFMVNGDFTATVAEPEFDSMNVLSCPTSAQTGTYSINATDLLTVTANVNGGTVTENIQLTVNSNTIAFTVSDADLNRYINGRAGTPAANITSLLAVYTRI</sequence>
<dbReference type="EMBL" id="MAAX01000124">
    <property type="protein sequence ID" value="OUS14409.1"/>
    <property type="molecule type" value="Genomic_DNA"/>
</dbReference>
<name>A0A1Z8AVR1_9FLAO</name>
<dbReference type="InterPro" id="IPR032168">
    <property type="entry name" value="DUF5004"/>
</dbReference>
<evidence type="ECO:0000313" key="2">
    <source>
        <dbReference type="EMBL" id="OUS14409.1"/>
    </source>
</evidence>
<organism evidence="2 3">
    <name type="scientific">Nonlabens dokdonensis</name>
    <dbReference type="NCBI Taxonomy" id="328515"/>
    <lineage>
        <taxon>Bacteria</taxon>
        <taxon>Pseudomonadati</taxon>
        <taxon>Bacteroidota</taxon>
        <taxon>Flavobacteriia</taxon>
        <taxon>Flavobacteriales</taxon>
        <taxon>Flavobacteriaceae</taxon>
        <taxon>Nonlabens</taxon>
    </lineage>
</organism>
<reference evidence="3" key="1">
    <citation type="journal article" date="2017" name="Proc. Natl. Acad. Sci. U.S.A.">
        <title>Simulation of Deepwater Horizon oil plume reveals substrate specialization within a complex community of hydrocarbon-degraders.</title>
        <authorList>
            <person name="Hu P."/>
            <person name="Dubinsky E.A."/>
            <person name="Probst A.J."/>
            <person name="Wang J."/>
            <person name="Sieber C.M.K."/>
            <person name="Tom L.M."/>
            <person name="Gardinali P."/>
            <person name="Banfield J.F."/>
            <person name="Atlas R.M."/>
            <person name="Andersen G.L."/>
        </authorList>
    </citation>
    <scope>NUCLEOTIDE SEQUENCE [LARGE SCALE GENOMIC DNA]</scope>
</reference>
<dbReference type="PROSITE" id="PS51257">
    <property type="entry name" value="PROKAR_LIPOPROTEIN"/>
    <property type="match status" value="1"/>
</dbReference>
<dbReference type="Proteomes" id="UP000196102">
    <property type="component" value="Unassembled WGS sequence"/>
</dbReference>
<comment type="caution">
    <text evidence="2">The sequence shown here is derived from an EMBL/GenBank/DDBJ whole genome shotgun (WGS) entry which is preliminary data.</text>
</comment>
<dbReference type="Pfam" id="PF16395">
    <property type="entry name" value="DUF5004"/>
    <property type="match status" value="1"/>
</dbReference>
<proteinExistence type="predicted"/>
<dbReference type="RefSeq" id="WP_303686942.1">
    <property type="nucleotide sequence ID" value="NZ_MAAX01000124.1"/>
</dbReference>
<evidence type="ECO:0000313" key="3">
    <source>
        <dbReference type="Proteomes" id="UP000196102"/>
    </source>
</evidence>
<feature type="signal peptide" evidence="1">
    <location>
        <begin position="1"/>
        <end position="22"/>
    </location>
</feature>
<protein>
    <recommendedName>
        <fullName evidence="4">Lipocalin-like domain-containing protein</fullName>
    </recommendedName>
</protein>
<accession>A0A1Z8AVR1</accession>
<gene>
    <name evidence="2" type="ORF">A9Q93_08255</name>
</gene>
<keyword evidence="1" id="KW-0732">Signal</keyword>
<dbReference type="AlphaFoldDB" id="A0A1Z8AVR1"/>